<evidence type="ECO:0000313" key="2">
    <source>
        <dbReference type="EMBL" id="ALF00654.1"/>
    </source>
</evidence>
<organism evidence="2 3">
    <name type="scientific">Mycobacterium phage Bricole</name>
    <dbReference type="NCBI Taxonomy" id="1718601"/>
    <lineage>
        <taxon>Viruses</taxon>
        <taxon>Duplodnaviria</taxon>
        <taxon>Heunggongvirae</taxon>
        <taxon>Uroviricota</taxon>
        <taxon>Caudoviricetes</taxon>
        <taxon>Vilmaviridae</taxon>
        <taxon>Mclasvirinae</taxon>
        <taxon>Bongovirus</taxon>
        <taxon>Bongovirus bongo</taxon>
    </lineage>
</organism>
<dbReference type="Proteomes" id="UP000221469">
    <property type="component" value="Segment"/>
</dbReference>
<protein>
    <submittedName>
        <fullName evidence="2">Uncharacterized protein</fullName>
    </submittedName>
</protein>
<keyword evidence="1" id="KW-0812">Transmembrane</keyword>
<evidence type="ECO:0000256" key="1">
    <source>
        <dbReference type="SAM" id="Phobius"/>
    </source>
</evidence>
<dbReference type="EMBL" id="KT591491">
    <property type="protein sequence ID" value="ALF00654.1"/>
    <property type="molecule type" value="Genomic_DNA"/>
</dbReference>
<keyword evidence="1" id="KW-0472">Membrane</keyword>
<proteinExistence type="predicted"/>
<reference evidence="2 3" key="1">
    <citation type="submission" date="2015-08" db="EMBL/GenBank/DDBJ databases">
        <authorList>
            <person name="Barekzi N."/>
            <person name="Doss J.H."/>
            <person name="Bluford J."/>
            <person name="Fizer S."/>
            <person name="Garofalo A.E."/>
            <person name="Gasalao M.B."/>
            <person name="Griffin J."/>
            <person name="Henderson C.M."/>
            <person name="Hyre A.N."/>
            <person name="Irons L.B."/>
            <person name="Jafree E."/>
            <person name="Kanda K."/>
            <person name="Matthews D."/>
            <person name="Mclaren B."/>
            <person name="Moriarty A."/>
            <person name="Northam N."/>
            <person name="Ryan M."/>
            <person name="Smith D.E."/>
            <person name="Vanselow D."/>
            <person name="Welch J."/>
            <person name="Gauthier D."/>
            <person name="Anders K.R."/>
            <person name="Bradley K.W."/>
            <person name="Asai D.J."/>
            <person name="Bowman C.A."/>
            <person name="Russell D.A."/>
            <person name="Pope W.H."/>
            <person name="Jacobs-Sera D."/>
            <person name="Hendrix R.W."/>
            <person name="Hatfull G.F."/>
        </authorList>
    </citation>
    <scope>NUCLEOTIDE SEQUENCE [LARGE SCALE GENOMIC DNA]</scope>
</reference>
<gene>
    <name evidence="2" type="ORF">SEA_BRICOLE_148</name>
</gene>
<name>A0A0M4R2K6_9CAUD</name>
<sequence>MTAVYWSVAAVLATIILLFKGL</sequence>
<evidence type="ECO:0000313" key="3">
    <source>
        <dbReference type="Proteomes" id="UP000221469"/>
    </source>
</evidence>
<feature type="transmembrane region" description="Helical" evidence="1">
    <location>
        <begin position="6"/>
        <end position="21"/>
    </location>
</feature>
<keyword evidence="1" id="KW-1133">Transmembrane helix</keyword>
<accession>A0A0M4R2K6</accession>